<keyword evidence="2" id="KW-0808">Transferase</keyword>
<dbReference type="STRING" id="55207.KP22_09055"/>
<sequence length="341" mass="39200">MKNNELASWVDFFADRGVTDEQINIYIPYIKKILESKVPVIFEKQHLAHLIGIDENTLDKMVSSPDSFYREFNILKKRGGTRKIVSPYPSLLMCQKWIYKNILLKDSPDKACHGFNPSKSIITNASVHLGKASLLKIDIKNFFPTIPINWVINYFKKLGYADNVSFYLSALCCYEKKLAQGAATSPYLSNLLLKKLDDRLEKLSKAYHLSYSRYADDMCFSGDYIPYNIINIITEIIESYGLFVNKDKTSLLINANKKIITGISVSGETLSLPREYKRKLKSDLHFIEKYGYISHISRKKIKDPNYLLSILGKVNFWLQIEPSNETAINGRDMLLAILREH</sequence>
<dbReference type="PRINTS" id="PR00866">
    <property type="entry name" value="RNADNAPOLMS"/>
</dbReference>
<evidence type="ECO:0000256" key="4">
    <source>
        <dbReference type="ARBA" id="ARBA00022723"/>
    </source>
</evidence>
<dbReference type="GO" id="GO:0051607">
    <property type="term" value="P:defense response to virus"/>
    <property type="evidence" value="ECO:0007669"/>
    <property type="project" value="UniProtKB-KW"/>
</dbReference>
<name>A0A093RT89_9GAMM</name>
<organism evidence="11 12">
    <name type="scientific">Pectobacterium betavasculorum</name>
    <dbReference type="NCBI Taxonomy" id="55207"/>
    <lineage>
        <taxon>Bacteria</taxon>
        <taxon>Pseudomonadati</taxon>
        <taxon>Pseudomonadota</taxon>
        <taxon>Gammaproteobacteria</taxon>
        <taxon>Enterobacterales</taxon>
        <taxon>Pectobacteriaceae</taxon>
        <taxon>Pectobacterium</taxon>
    </lineage>
</organism>
<dbReference type="AlphaFoldDB" id="A0A093RT89"/>
<evidence type="ECO:0000256" key="5">
    <source>
        <dbReference type="ARBA" id="ARBA00022842"/>
    </source>
</evidence>
<evidence type="ECO:0000259" key="10">
    <source>
        <dbReference type="PROSITE" id="PS50878"/>
    </source>
</evidence>
<evidence type="ECO:0000256" key="7">
    <source>
        <dbReference type="ARBA" id="ARBA00023118"/>
    </source>
</evidence>
<dbReference type="GO" id="GO:0003723">
    <property type="term" value="F:RNA binding"/>
    <property type="evidence" value="ECO:0007669"/>
    <property type="project" value="InterPro"/>
</dbReference>
<evidence type="ECO:0000313" key="12">
    <source>
        <dbReference type="Proteomes" id="UP000032874"/>
    </source>
</evidence>
<evidence type="ECO:0000256" key="9">
    <source>
        <dbReference type="ARBA" id="ARBA00048173"/>
    </source>
</evidence>
<dbReference type="eggNOG" id="COG3344">
    <property type="taxonomic scope" value="Bacteria"/>
</dbReference>
<dbReference type="InterPro" id="IPR043502">
    <property type="entry name" value="DNA/RNA_pol_sf"/>
</dbReference>
<evidence type="ECO:0000256" key="8">
    <source>
        <dbReference type="ARBA" id="ARBA00034120"/>
    </source>
</evidence>
<dbReference type="PANTHER" id="PTHR34047:SF7">
    <property type="entry name" value="RNA-DIRECTED DNA POLYMERASE"/>
    <property type="match status" value="1"/>
</dbReference>
<protein>
    <recommendedName>
        <fullName evidence="1">RNA-directed DNA polymerase</fullName>
        <ecNumber evidence="1">2.7.7.49</ecNumber>
    </recommendedName>
</protein>
<evidence type="ECO:0000256" key="1">
    <source>
        <dbReference type="ARBA" id="ARBA00012493"/>
    </source>
</evidence>
<dbReference type="GO" id="GO:0046872">
    <property type="term" value="F:metal ion binding"/>
    <property type="evidence" value="ECO:0007669"/>
    <property type="project" value="UniProtKB-KW"/>
</dbReference>
<proteinExistence type="inferred from homology"/>
<dbReference type="InterPro" id="IPR000123">
    <property type="entry name" value="Reverse_transcriptase_msDNA"/>
</dbReference>
<evidence type="ECO:0000256" key="3">
    <source>
        <dbReference type="ARBA" id="ARBA00022695"/>
    </source>
</evidence>
<dbReference type="InterPro" id="IPR051083">
    <property type="entry name" value="GrpII_Intron_Splice-Mob/Def"/>
</dbReference>
<evidence type="ECO:0000256" key="6">
    <source>
        <dbReference type="ARBA" id="ARBA00022918"/>
    </source>
</evidence>
<evidence type="ECO:0000256" key="2">
    <source>
        <dbReference type="ARBA" id="ARBA00022679"/>
    </source>
</evidence>
<comment type="catalytic activity">
    <reaction evidence="9">
        <text>DNA(n) + a 2'-deoxyribonucleoside 5'-triphosphate = DNA(n+1) + diphosphate</text>
        <dbReference type="Rhea" id="RHEA:22508"/>
        <dbReference type="Rhea" id="RHEA-COMP:17339"/>
        <dbReference type="Rhea" id="RHEA-COMP:17340"/>
        <dbReference type="ChEBI" id="CHEBI:33019"/>
        <dbReference type="ChEBI" id="CHEBI:61560"/>
        <dbReference type="ChEBI" id="CHEBI:173112"/>
        <dbReference type="EC" id="2.7.7.49"/>
    </reaction>
</comment>
<dbReference type="GO" id="GO:0003964">
    <property type="term" value="F:RNA-directed DNA polymerase activity"/>
    <property type="evidence" value="ECO:0007669"/>
    <property type="project" value="UniProtKB-KW"/>
</dbReference>
<comment type="caution">
    <text evidence="11">The sequence shown here is derived from an EMBL/GenBank/DDBJ whole genome shotgun (WGS) entry which is preliminary data.</text>
</comment>
<dbReference type="EMBL" id="JQHM01000002">
    <property type="protein sequence ID" value="KFX05995.1"/>
    <property type="molecule type" value="Genomic_DNA"/>
</dbReference>
<keyword evidence="4" id="KW-0479">Metal-binding</keyword>
<dbReference type="EC" id="2.7.7.49" evidence="1"/>
<keyword evidence="6" id="KW-0695">RNA-directed DNA polymerase</keyword>
<dbReference type="SUPFAM" id="SSF56672">
    <property type="entry name" value="DNA/RNA polymerases"/>
    <property type="match status" value="1"/>
</dbReference>
<comment type="similarity">
    <text evidence="8">Belongs to the bacterial reverse transcriptase family.</text>
</comment>
<accession>A0A093RT89</accession>
<dbReference type="PANTHER" id="PTHR34047">
    <property type="entry name" value="NUCLEAR INTRON MATURASE 1, MITOCHONDRIAL-RELATED"/>
    <property type="match status" value="1"/>
</dbReference>
<gene>
    <name evidence="11" type="ORF">KP22_09055</name>
</gene>
<dbReference type="PROSITE" id="PS50878">
    <property type="entry name" value="RT_POL"/>
    <property type="match status" value="1"/>
</dbReference>
<evidence type="ECO:0000313" key="11">
    <source>
        <dbReference type="EMBL" id="KFX05995.1"/>
    </source>
</evidence>
<dbReference type="RefSeq" id="WP_039323782.1">
    <property type="nucleotide sequence ID" value="NZ_JQHM01000002.1"/>
</dbReference>
<keyword evidence="7" id="KW-0051">Antiviral defense</keyword>
<keyword evidence="5" id="KW-0460">Magnesium</keyword>
<feature type="domain" description="Reverse transcriptase" evidence="10">
    <location>
        <begin position="55"/>
        <end position="265"/>
    </location>
</feature>
<dbReference type="CDD" id="cd03487">
    <property type="entry name" value="RT_Bac_retron_II"/>
    <property type="match status" value="1"/>
</dbReference>
<dbReference type="Pfam" id="PF00078">
    <property type="entry name" value="RVT_1"/>
    <property type="match status" value="1"/>
</dbReference>
<dbReference type="Proteomes" id="UP000032874">
    <property type="component" value="Unassembled WGS sequence"/>
</dbReference>
<dbReference type="InterPro" id="IPR000477">
    <property type="entry name" value="RT_dom"/>
</dbReference>
<keyword evidence="3" id="KW-0548">Nucleotidyltransferase</keyword>
<reference evidence="11 12" key="1">
    <citation type="submission" date="2014-08" db="EMBL/GenBank/DDBJ databases">
        <title>Genome sequences of NCPPB Pectobacterium isolates.</title>
        <authorList>
            <person name="Glover R.H."/>
            <person name="Sapp M."/>
            <person name="Elphinstone J."/>
        </authorList>
    </citation>
    <scope>NUCLEOTIDE SEQUENCE [LARGE SCALE GENOMIC DNA]</scope>
    <source>
        <strain evidence="11 12">NCPPB 2795</strain>
    </source>
</reference>